<dbReference type="PANTHER" id="PTHR43557:SF2">
    <property type="entry name" value="RIESKE DOMAIN-CONTAINING PROTEIN-RELATED"/>
    <property type="match status" value="1"/>
</dbReference>
<keyword evidence="3" id="KW-0274">FAD</keyword>
<keyword evidence="2" id="KW-0285">Flavoprotein</keyword>
<dbReference type="InterPro" id="IPR036188">
    <property type="entry name" value="FAD/NAD-bd_sf"/>
</dbReference>
<dbReference type="PRINTS" id="PR00411">
    <property type="entry name" value="PNDRDTASEI"/>
</dbReference>
<protein>
    <submittedName>
        <fullName evidence="7">FAD-dependent oxidoreductase</fullName>
    </submittedName>
</protein>
<evidence type="ECO:0000256" key="4">
    <source>
        <dbReference type="ARBA" id="ARBA00023002"/>
    </source>
</evidence>
<evidence type="ECO:0000256" key="1">
    <source>
        <dbReference type="ARBA" id="ARBA00001974"/>
    </source>
</evidence>
<evidence type="ECO:0000313" key="7">
    <source>
        <dbReference type="EMBL" id="MEK0082264.1"/>
    </source>
</evidence>
<keyword evidence="8" id="KW-1185">Reference proteome</keyword>
<feature type="domain" description="Reductase C-terminal" evidence="6">
    <location>
        <begin position="321"/>
        <end position="404"/>
    </location>
</feature>
<keyword evidence="4" id="KW-0560">Oxidoreductase</keyword>
<feature type="domain" description="FAD/NAD(P)-binding" evidence="5">
    <location>
        <begin position="5"/>
        <end position="302"/>
    </location>
</feature>
<dbReference type="PRINTS" id="PR00368">
    <property type="entry name" value="FADPNR"/>
</dbReference>
<organism evidence="7 8">
    <name type="scientific">Benzoatithermus flavus</name>
    <dbReference type="NCBI Taxonomy" id="3108223"/>
    <lineage>
        <taxon>Bacteria</taxon>
        <taxon>Pseudomonadati</taxon>
        <taxon>Pseudomonadota</taxon>
        <taxon>Alphaproteobacteria</taxon>
        <taxon>Geminicoccales</taxon>
        <taxon>Geminicoccaceae</taxon>
        <taxon>Benzoatithermus</taxon>
    </lineage>
</organism>
<dbReference type="PANTHER" id="PTHR43557">
    <property type="entry name" value="APOPTOSIS-INDUCING FACTOR 1"/>
    <property type="match status" value="1"/>
</dbReference>
<comment type="cofactor">
    <cofactor evidence="1">
        <name>FAD</name>
        <dbReference type="ChEBI" id="CHEBI:57692"/>
    </cofactor>
</comment>
<dbReference type="SUPFAM" id="SSF51905">
    <property type="entry name" value="FAD/NAD(P)-binding domain"/>
    <property type="match status" value="1"/>
</dbReference>
<dbReference type="Proteomes" id="UP001375743">
    <property type="component" value="Unassembled WGS sequence"/>
</dbReference>
<evidence type="ECO:0000256" key="2">
    <source>
        <dbReference type="ARBA" id="ARBA00022630"/>
    </source>
</evidence>
<sequence>MSEGVVIIGGGQAGFQVAASLRAEGYAEPIRLIAAEKHPPYQRPPLSKAFLLGKMDKARLLFRQPAFYEAQAIDLFLGERAEAIDPAARTVRTASGRTLTYDRLVLATGTRVRPLPVAGTGLGGVVYLRTIEESEALAERIAAAGRVVVIGGGFIGLEVAAAVRMLGRPVTVLEAADRPMGRVVAPVISRFFADLHRERGVELIVNARIARLEGEDGRVRTVVMEDGTRHPADLVVIGIGVVPNVELAQAAGLACADGIVVDEHGRTSAPFIHAAGECTSHPSRFAGGRVRLESVQNAVDQAKAVAAAILGRDEPYDAVPWFWSDQYEIKLQMVGISRGHDREVVRGDPASGRFSVFYFKDGRLIAIDSVNRPSDHMTGRKLLATGTSLTPAEAADGAFDLKAAVGR</sequence>
<proteinExistence type="predicted"/>
<evidence type="ECO:0000256" key="3">
    <source>
        <dbReference type="ARBA" id="ARBA00022827"/>
    </source>
</evidence>
<dbReference type="Gene3D" id="3.30.390.30">
    <property type="match status" value="1"/>
</dbReference>
<dbReference type="EMBL" id="JBBLZC010000002">
    <property type="protein sequence ID" value="MEK0082264.1"/>
    <property type="molecule type" value="Genomic_DNA"/>
</dbReference>
<evidence type="ECO:0000313" key="8">
    <source>
        <dbReference type="Proteomes" id="UP001375743"/>
    </source>
</evidence>
<dbReference type="Pfam" id="PF14759">
    <property type="entry name" value="Reductase_C"/>
    <property type="match status" value="1"/>
</dbReference>
<reference evidence="7 8" key="1">
    <citation type="submission" date="2024-01" db="EMBL/GenBank/DDBJ databases">
        <title>Multi-omics insights into the function and evolution of sodium benzoate biodegradation pathways in Benzoatithermus flavus gen. nov., sp. nov. from hot spring.</title>
        <authorList>
            <person name="Hu C.-J."/>
            <person name="Li W.-J."/>
        </authorList>
    </citation>
    <scope>NUCLEOTIDE SEQUENCE [LARGE SCALE GENOMIC DNA]</scope>
    <source>
        <strain evidence="7 8">SYSU G07066</strain>
    </source>
</reference>
<dbReference type="Pfam" id="PF07992">
    <property type="entry name" value="Pyr_redox_2"/>
    <property type="match status" value="1"/>
</dbReference>
<name>A0ABU8XMW9_9PROT</name>
<dbReference type="RefSeq" id="WP_418158112.1">
    <property type="nucleotide sequence ID" value="NZ_JBBLZC010000002.1"/>
</dbReference>
<dbReference type="InterPro" id="IPR050446">
    <property type="entry name" value="FAD-oxidoreductase/Apoptosis"/>
</dbReference>
<dbReference type="SUPFAM" id="SSF55424">
    <property type="entry name" value="FAD/NAD-linked reductases, dimerisation (C-terminal) domain"/>
    <property type="match status" value="1"/>
</dbReference>
<dbReference type="Gene3D" id="3.50.50.60">
    <property type="entry name" value="FAD/NAD(P)-binding domain"/>
    <property type="match status" value="2"/>
</dbReference>
<dbReference type="InterPro" id="IPR028202">
    <property type="entry name" value="Reductase_C"/>
</dbReference>
<dbReference type="InterPro" id="IPR016156">
    <property type="entry name" value="FAD/NAD-linked_Rdtase_dimer_sf"/>
</dbReference>
<evidence type="ECO:0000259" key="5">
    <source>
        <dbReference type="Pfam" id="PF07992"/>
    </source>
</evidence>
<dbReference type="InterPro" id="IPR023753">
    <property type="entry name" value="FAD/NAD-binding_dom"/>
</dbReference>
<comment type="caution">
    <text evidence="7">The sequence shown here is derived from an EMBL/GenBank/DDBJ whole genome shotgun (WGS) entry which is preliminary data.</text>
</comment>
<gene>
    <name evidence="7" type="ORF">U1T56_03810</name>
</gene>
<accession>A0ABU8XMW9</accession>
<evidence type="ECO:0000259" key="6">
    <source>
        <dbReference type="Pfam" id="PF14759"/>
    </source>
</evidence>